<keyword evidence="2" id="KW-0675">Receptor</keyword>
<evidence type="ECO:0000313" key="2">
    <source>
        <dbReference type="EMBL" id="MYC95176.1"/>
    </source>
</evidence>
<evidence type="ECO:0000259" key="1">
    <source>
        <dbReference type="PROSITE" id="PS50104"/>
    </source>
</evidence>
<protein>
    <submittedName>
        <fullName evidence="2">Toll/interleukin-1 receptor domain-containing protein</fullName>
    </submittedName>
</protein>
<dbReference type="SMART" id="SM00255">
    <property type="entry name" value="TIR"/>
    <property type="match status" value="1"/>
</dbReference>
<sequence>MNISEAKRVFLSHKGVNKDIVIDFKETLELLGYEPWLDEDAMPAGTPLERGLLQGMKDSCGVVFFVTPEFKDEGYLETEINYAMSEKRRKKDKFAIVPLLFVGDDNRVAEIPDLLGTLVYKKPKTQLEALQETIRALPVAPGPVDWRDEVTGVATVPQIKSTSAELSDEAKALLGEAVISDGSIMHMRFIGGETISVNNKPMMPDQDHRTIARWTGGLEDLQRRRYIKDIGHEGKVFEVTREGYDAADELGLSLPEHAS</sequence>
<dbReference type="Pfam" id="PF13676">
    <property type="entry name" value="TIR_2"/>
    <property type="match status" value="1"/>
</dbReference>
<feature type="domain" description="TIR" evidence="1">
    <location>
        <begin position="5"/>
        <end position="138"/>
    </location>
</feature>
<dbReference type="SUPFAM" id="SSF52200">
    <property type="entry name" value="Toll/Interleukin receptor TIR domain"/>
    <property type="match status" value="1"/>
</dbReference>
<reference evidence="2" key="1">
    <citation type="submission" date="2019-09" db="EMBL/GenBank/DDBJ databases">
        <title>Characterisation of the sponge microbiome using genome-centric metagenomics.</title>
        <authorList>
            <person name="Engelberts J.P."/>
            <person name="Robbins S.J."/>
            <person name="De Goeij J.M."/>
            <person name="Aranda M."/>
            <person name="Bell S.C."/>
            <person name="Webster N.S."/>
        </authorList>
    </citation>
    <scope>NUCLEOTIDE SEQUENCE</scope>
    <source>
        <strain evidence="2">SB0661_bin_32</strain>
    </source>
</reference>
<dbReference type="PROSITE" id="PS50104">
    <property type="entry name" value="TIR"/>
    <property type="match status" value="1"/>
</dbReference>
<comment type="caution">
    <text evidence="2">The sequence shown here is derived from an EMBL/GenBank/DDBJ whole genome shotgun (WGS) entry which is preliminary data.</text>
</comment>
<dbReference type="Gene3D" id="3.40.50.10140">
    <property type="entry name" value="Toll/interleukin-1 receptor homology (TIR) domain"/>
    <property type="match status" value="1"/>
</dbReference>
<dbReference type="InterPro" id="IPR000157">
    <property type="entry name" value="TIR_dom"/>
</dbReference>
<dbReference type="GO" id="GO:0007165">
    <property type="term" value="P:signal transduction"/>
    <property type="evidence" value="ECO:0007669"/>
    <property type="project" value="InterPro"/>
</dbReference>
<name>A0A6B1D6J2_9CHLR</name>
<gene>
    <name evidence="2" type="ORF">F4X14_09400</name>
</gene>
<dbReference type="AlphaFoldDB" id="A0A6B1D6J2"/>
<proteinExistence type="predicted"/>
<organism evidence="2">
    <name type="scientific">Caldilineaceae bacterium SB0661_bin_32</name>
    <dbReference type="NCBI Taxonomy" id="2605255"/>
    <lineage>
        <taxon>Bacteria</taxon>
        <taxon>Bacillati</taxon>
        <taxon>Chloroflexota</taxon>
        <taxon>Caldilineae</taxon>
        <taxon>Caldilineales</taxon>
        <taxon>Caldilineaceae</taxon>
    </lineage>
</organism>
<dbReference type="InterPro" id="IPR035897">
    <property type="entry name" value="Toll_tir_struct_dom_sf"/>
</dbReference>
<accession>A0A6B1D6J2</accession>
<dbReference type="EMBL" id="VXMH01000046">
    <property type="protein sequence ID" value="MYC95176.1"/>
    <property type="molecule type" value="Genomic_DNA"/>
</dbReference>